<reference evidence="2 3" key="1">
    <citation type="submission" date="2024-11" db="EMBL/GenBank/DDBJ databases">
        <title>Chromosome-level genome assembly of the freshwater bivalve Anodonta woodiana.</title>
        <authorList>
            <person name="Chen X."/>
        </authorList>
    </citation>
    <scope>NUCLEOTIDE SEQUENCE [LARGE SCALE GENOMIC DNA]</scope>
    <source>
        <strain evidence="2">MN2024</strain>
        <tissue evidence="2">Gills</tissue>
    </source>
</reference>
<dbReference type="Pfam" id="PF05821">
    <property type="entry name" value="NDUF_B8"/>
    <property type="match status" value="1"/>
</dbReference>
<keyword evidence="1" id="KW-1133">Transmembrane helix</keyword>
<keyword evidence="1" id="KW-0812">Transmembrane</keyword>
<keyword evidence="3" id="KW-1185">Reference proteome</keyword>
<proteinExistence type="predicted"/>
<feature type="transmembrane region" description="Helical" evidence="1">
    <location>
        <begin position="135"/>
        <end position="157"/>
    </location>
</feature>
<gene>
    <name evidence="2" type="ORF">ACJMK2_027987</name>
</gene>
<evidence type="ECO:0000313" key="3">
    <source>
        <dbReference type="Proteomes" id="UP001634394"/>
    </source>
</evidence>
<dbReference type="InterPro" id="IPR008699">
    <property type="entry name" value="NDUFB8"/>
</dbReference>
<dbReference type="EMBL" id="JBJQND010000003">
    <property type="protein sequence ID" value="KAL3881561.1"/>
    <property type="molecule type" value="Genomic_DNA"/>
</dbReference>
<dbReference type="Proteomes" id="UP001634394">
    <property type="component" value="Unassembled WGS sequence"/>
</dbReference>
<sequence>MLNGVGVKMASLRRLGLCLRHIKPFISNGRSVSTSRFLQAEWNKDWKPGPYPKTPEEKAAAAKKYNLLPQDYEPFPDDGLGKGDYPNLPIVSEEARDPYENWDMPEYRRNYMEPMHHFQNITTEDKWNPNAKPPFPYPTMILTLVAVVSGFFVLFYLTEKYMPIHQYAMPRQYPYNNLYYEKGGEPSQAIPVTKCYTFEPAEK</sequence>
<protein>
    <recommendedName>
        <fullName evidence="4">NADH dehydrogenase [ubiquinone] 1 beta subcomplex subunit 8, mitochondrial</fullName>
    </recommendedName>
</protein>
<organism evidence="2 3">
    <name type="scientific">Sinanodonta woodiana</name>
    <name type="common">Chinese pond mussel</name>
    <name type="synonym">Anodonta woodiana</name>
    <dbReference type="NCBI Taxonomy" id="1069815"/>
    <lineage>
        <taxon>Eukaryota</taxon>
        <taxon>Metazoa</taxon>
        <taxon>Spiralia</taxon>
        <taxon>Lophotrochozoa</taxon>
        <taxon>Mollusca</taxon>
        <taxon>Bivalvia</taxon>
        <taxon>Autobranchia</taxon>
        <taxon>Heteroconchia</taxon>
        <taxon>Palaeoheterodonta</taxon>
        <taxon>Unionida</taxon>
        <taxon>Unionoidea</taxon>
        <taxon>Unionidae</taxon>
        <taxon>Unioninae</taxon>
        <taxon>Sinanodonta</taxon>
    </lineage>
</organism>
<dbReference type="AlphaFoldDB" id="A0ABD3X7I0"/>
<evidence type="ECO:0000313" key="2">
    <source>
        <dbReference type="EMBL" id="KAL3881561.1"/>
    </source>
</evidence>
<dbReference type="PANTHER" id="PTHR12840:SF1">
    <property type="entry name" value="NADH DEHYDROGENASE [UBIQUINONE] 1 BETA SUBCOMPLEX SUBUNIT 8, MITOCHONDRIAL"/>
    <property type="match status" value="1"/>
</dbReference>
<name>A0ABD3X7I0_SINWO</name>
<comment type="caution">
    <text evidence="2">The sequence shown here is derived from an EMBL/GenBank/DDBJ whole genome shotgun (WGS) entry which is preliminary data.</text>
</comment>
<keyword evidence="1" id="KW-0472">Membrane</keyword>
<evidence type="ECO:0000256" key="1">
    <source>
        <dbReference type="SAM" id="Phobius"/>
    </source>
</evidence>
<dbReference type="PANTHER" id="PTHR12840">
    <property type="entry name" value="NADH-UBIQUINONE OXIDOREDUCTASE ASHI SUBUNIT"/>
    <property type="match status" value="1"/>
</dbReference>
<evidence type="ECO:0008006" key="4">
    <source>
        <dbReference type="Google" id="ProtNLM"/>
    </source>
</evidence>
<accession>A0ABD3X7I0</accession>